<sequence length="766" mass="85849">MGARWFLFGSLAIKVAEEEEAFTQDGIPRIAGRYNNFQLFRGVKVSQGQPQSANIGSCKIKFTRPLWGNDRANPVQEKRGVSGSADKYAACASKRLSARDAGYGIACTEIPDYPILIHVRVASDTRAVIYEGAGKFSVVVFAGNPVRASNKLLVALLDARLTNLSRIEKLGLYWGHGTLASRKLMADRVIRREDEAEGDESCGLDARMLVYSTTELSPRRSRRKQEDPRSEQRTFQVKDKVLVGNELVFPESTLNAGEIVLQLLKSKPDFIGQIEASTGKQLTYEEMADKSMRCAIWLRKQGVKRGDTVAVCTFSCLDAYVPFLACLYIGAVCAVEHHTLPLRVCRNFLSLITPRVIFIHGFAVNDFSNAQAELNMNIQRVVFEDGIPNEESLYEILMEQTTNEVENFRCERIDNPRAPALLISTSGSTGTPKIAELSHLSMRTLLHPVYTRSVKHHKVCLCATAFRWIPYFIYMLKCIRCNSTRIVTVDEKDANYYYDIIKKYKVEYYLVDSNQLRKIYKHKLAENYASTDLKTIVFGGSAFSQEVHKSLIEQLPRINIWQTYGSTDAGICLTQQLKGCTPGSVGYVWEGVKVKIVCPETGRTLGANEQGEICVKTTAQMNGYRKNQTATAKAIDSEGWLHMNDIGYYDENGEIFIVGRLSEFIKYKECCLSVSEIEAVLDMHPAVYQSVVVPIPADVEGDLPFAVVIPLPGKEITEAELMTYCENNLPYFYKMGGIKFVKNIPCTNTGKVSKTEIKQMISQELI</sequence>
<comment type="similarity">
    <text evidence="2">Belongs to the ATP-dependent AMP-binding enzyme family.</text>
</comment>
<dbReference type="Pfam" id="PF13193">
    <property type="entry name" value="AMP-binding_C"/>
    <property type="match status" value="1"/>
</dbReference>
<proteinExistence type="inferred from homology"/>
<dbReference type="InterPro" id="IPR045851">
    <property type="entry name" value="AMP-bd_C_sf"/>
</dbReference>
<protein>
    <submittedName>
        <fullName evidence="7">Luciferin 4-monooxygenase</fullName>
    </submittedName>
</protein>
<evidence type="ECO:0000256" key="3">
    <source>
        <dbReference type="ARBA" id="ARBA00022598"/>
    </source>
</evidence>
<dbReference type="OrthoDB" id="10253869at2759"/>
<accession>A0A310SDD4</accession>
<dbReference type="GO" id="GO:0005777">
    <property type="term" value="C:peroxisome"/>
    <property type="evidence" value="ECO:0007669"/>
    <property type="project" value="UniProtKB-SubCell"/>
</dbReference>
<dbReference type="InterPro" id="IPR042099">
    <property type="entry name" value="ANL_N_sf"/>
</dbReference>
<gene>
    <name evidence="7" type="ORF">WN48_11291</name>
</gene>
<keyword evidence="3" id="KW-0436">Ligase</keyword>
<comment type="subcellular location">
    <subcellularLocation>
        <location evidence="1">Peroxisome</location>
    </subcellularLocation>
</comment>
<evidence type="ECO:0000313" key="7">
    <source>
        <dbReference type="EMBL" id="OAD58329.1"/>
    </source>
</evidence>
<dbReference type="GO" id="GO:0004497">
    <property type="term" value="F:monooxygenase activity"/>
    <property type="evidence" value="ECO:0007669"/>
    <property type="project" value="UniProtKB-KW"/>
</dbReference>
<organism evidence="7 8">
    <name type="scientific">Eufriesea mexicana</name>
    <dbReference type="NCBI Taxonomy" id="516756"/>
    <lineage>
        <taxon>Eukaryota</taxon>
        <taxon>Metazoa</taxon>
        <taxon>Ecdysozoa</taxon>
        <taxon>Arthropoda</taxon>
        <taxon>Hexapoda</taxon>
        <taxon>Insecta</taxon>
        <taxon>Pterygota</taxon>
        <taxon>Neoptera</taxon>
        <taxon>Endopterygota</taxon>
        <taxon>Hymenoptera</taxon>
        <taxon>Apocrita</taxon>
        <taxon>Aculeata</taxon>
        <taxon>Apoidea</taxon>
        <taxon>Anthophila</taxon>
        <taxon>Apidae</taxon>
        <taxon>Eufriesea</taxon>
    </lineage>
</organism>
<keyword evidence="8" id="KW-1185">Reference proteome</keyword>
<reference evidence="7 8" key="1">
    <citation type="submission" date="2015-07" db="EMBL/GenBank/DDBJ databases">
        <title>The genome of Eufriesea mexicana.</title>
        <authorList>
            <person name="Pan H."/>
            <person name="Kapheim K."/>
        </authorList>
    </citation>
    <scope>NUCLEOTIDE SEQUENCE [LARGE SCALE GENOMIC DNA]</scope>
    <source>
        <strain evidence="7">0111107269</strain>
        <tissue evidence="7">Whole body</tissue>
    </source>
</reference>
<keyword evidence="7" id="KW-0560">Oxidoreductase</keyword>
<dbReference type="AlphaFoldDB" id="A0A310SDD4"/>
<keyword evidence="4" id="KW-0576">Peroxisome</keyword>
<evidence type="ECO:0000259" key="5">
    <source>
        <dbReference type="Pfam" id="PF00501"/>
    </source>
</evidence>
<evidence type="ECO:0000313" key="8">
    <source>
        <dbReference type="Proteomes" id="UP000250275"/>
    </source>
</evidence>
<dbReference type="PANTHER" id="PTHR24096:SF149">
    <property type="entry name" value="AMP-BINDING DOMAIN-CONTAINING PROTEIN-RELATED"/>
    <property type="match status" value="1"/>
</dbReference>
<dbReference type="SUPFAM" id="SSF56801">
    <property type="entry name" value="Acetyl-CoA synthetase-like"/>
    <property type="match status" value="1"/>
</dbReference>
<dbReference type="Pfam" id="PF00501">
    <property type="entry name" value="AMP-binding"/>
    <property type="match status" value="1"/>
</dbReference>
<dbReference type="EMBL" id="KQ761039">
    <property type="protein sequence ID" value="OAD58329.1"/>
    <property type="molecule type" value="Genomic_DNA"/>
</dbReference>
<keyword evidence="7" id="KW-0503">Monooxygenase</keyword>
<evidence type="ECO:0000256" key="4">
    <source>
        <dbReference type="ARBA" id="ARBA00023140"/>
    </source>
</evidence>
<dbReference type="InterPro" id="IPR000873">
    <property type="entry name" value="AMP-dep_synth/lig_dom"/>
</dbReference>
<feature type="domain" description="AMP-binding enzyme C-terminal" evidence="6">
    <location>
        <begin position="676"/>
        <end position="751"/>
    </location>
</feature>
<name>A0A310SDD4_9HYME</name>
<evidence type="ECO:0000256" key="1">
    <source>
        <dbReference type="ARBA" id="ARBA00004275"/>
    </source>
</evidence>
<dbReference type="PANTHER" id="PTHR24096">
    <property type="entry name" value="LONG-CHAIN-FATTY-ACID--COA LIGASE"/>
    <property type="match status" value="1"/>
</dbReference>
<dbReference type="Proteomes" id="UP000250275">
    <property type="component" value="Unassembled WGS sequence"/>
</dbReference>
<evidence type="ECO:0000256" key="2">
    <source>
        <dbReference type="ARBA" id="ARBA00006432"/>
    </source>
</evidence>
<dbReference type="GO" id="GO:0016405">
    <property type="term" value="F:CoA-ligase activity"/>
    <property type="evidence" value="ECO:0007669"/>
    <property type="project" value="TreeGrafter"/>
</dbReference>
<dbReference type="Gene3D" id="3.30.300.30">
    <property type="match status" value="1"/>
</dbReference>
<feature type="domain" description="AMP-dependent synthetase/ligase" evidence="5">
    <location>
        <begin position="277"/>
        <end position="624"/>
    </location>
</feature>
<evidence type="ECO:0000259" key="6">
    <source>
        <dbReference type="Pfam" id="PF13193"/>
    </source>
</evidence>
<dbReference type="Gene3D" id="3.40.50.12780">
    <property type="entry name" value="N-terminal domain of ligase-like"/>
    <property type="match status" value="1"/>
</dbReference>
<dbReference type="InterPro" id="IPR025110">
    <property type="entry name" value="AMP-bd_C"/>
</dbReference>